<name>A0ABM8FUD3_9MICO</name>
<reference evidence="4" key="1">
    <citation type="journal article" date="2019" name="Int. J. Syst. Evol. Microbiol.">
        <title>The Global Catalogue of Microorganisms (GCM) 10K type strain sequencing project: providing services to taxonomists for standard genome sequencing and annotation.</title>
        <authorList>
            <consortium name="The Broad Institute Genomics Platform"/>
            <consortium name="The Broad Institute Genome Sequencing Center for Infectious Disease"/>
            <person name="Wu L."/>
            <person name="Ma J."/>
        </authorList>
    </citation>
    <scope>NUCLEOTIDE SEQUENCE [LARGE SCALE GENOMIC DNA]</scope>
    <source>
        <strain evidence="4">NBRC 106310</strain>
    </source>
</reference>
<feature type="region of interest" description="Disordered" evidence="1">
    <location>
        <begin position="273"/>
        <end position="352"/>
    </location>
</feature>
<feature type="compositionally biased region" description="Low complexity" evidence="1">
    <location>
        <begin position="286"/>
        <end position="303"/>
    </location>
</feature>
<dbReference type="NCBIfam" id="NF009910">
    <property type="entry name" value="PRK13370.1-4"/>
    <property type="match status" value="1"/>
</dbReference>
<sequence>MSLAVAALSHAPSFGNVDPGGNTFAEITAAIDEVKAFIADFDPEVIVVFGPDHFNGQLYSNISPWVVGAQAEGIGDYGTTEGPIRVDSETARELHRLVLEQGIDIGRSERMKVDHGVMQPVNFLFGTEFTQPIIPVFVNSLGIPLTPMNRVRLMGEAFGRAAQQLDKRVLFIASGGISHDPPIPRWEGAPGTLQERLIDYAPSRDERMARENAIVTAIQKIADGGGNSDPLNEEWDTLLLDTFRSGDLTPADEWDNSWFLAEGARPHTRCAAGSPRMLRCRPPAPTGSTSITTGPSRAGPPASRSRRHARHDRTVDLLGGHRRPPARPALRPGGPVAHARARDRTAGRFVDG</sequence>
<dbReference type="Gene3D" id="3.40.830.10">
    <property type="entry name" value="LigB-like"/>
    <property type="match status" value="1"/>
</dbReference>
<organism evidence="3 4">
    <name type="scientific">Microbacterium suwonense</name>
    <dbReference type="NCBI Taxonomy" id="683047"/>
    <lineage>
        <taxon>Bacteria</taxon>
        <taxon>Bacillati</taxon>
        <taxon>Actinomycetota</taxon>
        <taxon>Actinomycetes</taxon>
        <taxon>Micrococcales</taxon>
        <taxon>Microbacteriaceae</taxon>
        <taxon>Microbacterium</taxon>
    </lineage>
</organism>
<evidence type="ECO:0000259" key="2">
    <source>
        <dbReference type="Pfam" id="PF02900"/>
    </source>
</evidence>
<dbReference type="EMBL" id="AP027728">
    <property type="protein sequence ID" value="BDZ39283.1"/>
    <property type="molecule type" value="Genomic_DNA"/>
</dbReference>
<dbReference type="InterPro" id="IPR004183">
    <property type="entry name" value="Xdiol_dOase_suB"/>
</dbReference>
<evidence type="ECO:0000313" key="4">
    <source>
        <dbReference type="Proteomes" id="UP001321543"/>
    </source>
</evidence>
<accession>A0ABM8FUD3</accession>
<evidence type="ECO:0000256" key="1">
    <source>
        <dbReference type="SAM" id="MobiDB-lite"/>
    </source>
</evidence>
<dbReference type="Pfam" id="PF02900">
    <property type="entry name" value="LigB"/>
    <property type="match status" value="1"/>
</dbReference>
<feature type="domain" description="Extradiol ring-cleavage dioxygenase class III enzyme subunit B" evidence="2">
    <location>
        <begin position="6"/>
        <end position="262"/>
    </location>
</feature>
<dbReference type="Proteomes" id="UP001321543">
    <property type="component" value="Chromosome"/>
</dbReference>
<proteinExistence type="predicted"/>
<protein>
    <recommendedName>
        <fullName evidence="2">Extradiol ring-cleavage dioxygenase class III enzyme subunit B domain-containing protein</fullName>
    </recommendedName>
</protein>
<dbReference type="SUPFAM" id="SSF53213">
    <property type="entry name" value="LigB-like"/>
    <property type="match status" value="1"/>
</dbReference>
<gene>
    <name evidence="3" type="ORF">GCM10025863_18970</name>
</gene>
<dbReference type="RefSeq" id="WP_286299306.1">
    <property type="nucleotide sequence ID" value="NZ_AP027728.1"/>
</dbReference>
<keyword evidence="4" id="KW-1185">Reference proteome</keyword>
<feature type="compositionally biased region" description="Basic and acidic residues" evidence="1">
    <location>
        <begin position="340"/>
        <end position="352"/>
    </location>
</feature>
<evidence type="ECO:0000313" key="3">
    <source>
        <dbReference type="EMBL" id="BDZ39283.1"/>
    </source>
</evidence>